<dbReference type="CDD" id="cd06257">
    <property type="entry name" value="DnaJ"/>
    <property type="match status" value="1"/>
</dbReference>
<dbReference type="EMBL" id="LEKV01002654">
    <property type="protein sequence ID" value="KVI02355.1"/>
    <property type="molecule type" value="Genomic_DNA"/>
</dbReference>
<dbReference type="SUPFAM" id="SSF46565">
    <property type="entry name" value="Chaperone J-domain"/>
    <property type="match status" value="1"/>
</dbReference>
<gene>
    <name evidence="2" type="ORF">Ccrd_019357</name>
</gene>
<feature type="domain" description="J" evidence="1">
    <location>
        <begin position="53"/>
        <end position="118"/>
    </location>
</feature>
<protein>
    <submittedName>
        <fullName evidence="2">DnaJ domain-containing protein</fullName>
    </submittedName>
</protein>
<dbReference type="Proteomes" id="UP000243975">
    <property type="component" value="Unassembled WGS sequence"/>
</dbReference>
<dbReference type="InterPro" id="IPR018253">
    <property type="entry name" value="DnaJ_domain_CS"/>
</dbReference>
<sequence>MIGTLSTSLGGTSLGLLNDTRPSPLNSTGKVSFRRHKACNALIHAVTDSVESSLYEVLRVNRNASPIEIKTAYRNLAKLYHPDASDLKQHHEPNFIEIHNAYATLYDPAERAMYDRKLNIGLGRGSTAGGMRRGVNTTRRWETDQCWNRQQPSSFSSSSSVTSLAWSQTAPIAVFGPVFQQIFGHCVWPCFLHSNSSQSKGFIHDR</sequence>
<dbReference type="PRINTS" id="PR00625">
    <property type="entry name" value="JDOMAIN"/>
</dbReference>
<dbReference type="InterPro" id="IPR036869">
    <property type="entry name" value="J_dom_sf"/>
</dbReference>
<organism evidence="2 3">
    <name type="scientific">Cynara cardunculus var. scolymus</name>
    <name type="common">Globe artichoke</name>
    <name type="synonym">Cynara scolymus</name>
    <dbReference type="NCBI Taxonomy" id="59895"/>
    <lineage>
        <taxon>Eukaryota</taxon>
        <taxon>Viridiplantae</taxon>
        <taxon>Streptophyta</taxon>
        <taxon>Embryophyta</taxon>
        <taxon>Tracheophyta</taxon>
        <taxon>Spermatophyta</taxon>
        <taxon>Magnoliopsida</taxon>
        <taxon>eudicotyledons</taxon>
        <taxon>Gunneridae</taxon>
        <taxon>Pentapetalae</taxon>
        <taxon>asterids</taxon>
        <taxon>campanulids</taxon>
        <taxon>Asterales</taxon>
        <taxon>Asteraceae</taxon>
        <taxon>Carduoideae</taxon>
        <taxon>Cardueae</taxon>
        <taxon>Carduinae</taxon>
        <taxon>Cynara</taxon>
    </lineage>
</organism>
<name>A0A118K1A2_CYNCS</name>
<dbReference type="Gramene" id="KVI02355">
    <property type="protein sequence ID" value="KVI02355"/>
    <property type="gene ID" value="Ccrd_019357"/>
</dbReference>
<dbReference type="InterPro" id="IPR001623">
    <property type="entry name" value="DnaJ_domain"/>
</dbReference>
<accession>A0A118K1A2</accession>
<dbReference type="Gene3D" id="1.10.287.110">
    <property type="entry name" value="DnaJ domain"/>
    <property type="match status" value="1"/>
</dbReference>
<dbReference type="AlphaFoldDB" id="A0A118K1A2"/>
<dbReference type="Pfam" id="PF00226">
    <property type="entry name" value="DnaJ"/>
    <property type="match status" value="1"/>
</dbReference>
<dbReference type="OMA" id="HHEPNFI"/>
<reference evidence="2 3" key="1">
    <citation type="journal article" date="2016" name="Sci. Rep.">
        <title>The genome sequence of the outbreeding globe artichoke constructed de novo incorporating a phase-aware low-pass sequencing strategy of F1 progeny.</title>
        <authorList>
            <person name="Scaglione D."/>
            <person name="Reyes-Chin-Wo S."/>
            <person name="Acquadro A."/>
            <person name="Froenicke L."/>
            <person name="Portis E."/>
            <person name="Beitel C."/>
            <person name="Tirone M."/>
            <person name="Mauro R."/>
            <person name="Lo Monaco A."/>
            <person name="Mauromicale G."/>
            <person name="Faccioli P."/>
            <person name="Cattivelli L."/>
            <person name="Rieseberg L."/>
            <person name="Michelmore R."/>
            <person name="Lanteri S."/>
        </authorList>
    </citation>
    <scope>NUCLEOTIDE SEQUENCE [LARGE SCALE GENOMIC DNA]</scope>
    <source>
        <strain evidence="2">2C</strain>
    </source>
</reference>
<keyword evidence="3" id="KW-1185">Reference proteome</keyword>
<dbReference type="PROSITE" id="PS00636">
    <property type="entry name" value="DNAJ_1"/>
    <property type="match status" value="1"/>
</dbReference>
<evidence type="ECO:0000313" key="3">
    <source>
        <dbReference type="Proteomes" id="UP000243975"/>
    </source>
</evidence>
<dbReference type="PANTHER" id="PTHR45432">
    <property type="entry name" value="CHAPERONE PROTEIN DNAJ 11, CHLOROPLASTIC-LIKE"/>
    <property type="match status" value="1"/>
</dbReference>
<dbReference type="SMART" id="SM00271">
    <property type="entry name" value="DnaJ"/>
    <property type="match status" value="1"/>
</dbReference>
<dbReference type="STRING" id="59895.A0A118K1A2"/>
<dbReference type="PANTHER" id="PTHR45432:SF2">
    <property type="entry name" value="CHAPERONE PROTEIN DNAJ 11, CHLOROPLASTIC"/>
    <property type="match status" value="1"/>
</dbReference>
<evidence type="ECO:0000259" key="1">
    <source>
        <dbReference type="PROSITE" id="PS50076"/>
    </source>
</evidence>
<proteinExistence type="predicted"/>
<evidence type="ECO:0000313" key="2">
    <source>
        <dbReference type="EMBL" id="KVI02355.1"/>
    </source>
</evidence>
<comment type="caution">
    <text evidence="2">The sequence shown here is derived from an EMBL/GenBank/DDBJ whole genome shotgun (WGS) entry which is preliminary data.</text>
</comment>
<dbReference type="PROSITE" id="PS50076">
    <property type="entry name" value="DNAJ_2"/>
    <property type="match status" value="1"/>
</dbReference>